<sequence length="94" mass="10702">MTLAATAIALIVAVTLGYAFLCWVSPFAACRACDGTGNREPFSLLRALLGRPEPRRKRRRIRTKCRRCRGTGARLRIGRRIHNNSRRLRHDATR</sequence>
<gene>
    <name evidence="1" type="ORF">GCM10023205_52570</name>
</gene>
<organism evidence="1 2">
    <name type="scientific">Yinghuangia aomiensis</name>
    <dbReference type="NCBI Taxonomy" id="676205"/>
    <lineage>
        <taxon>Bacteria</taxon>
        <taxon>Bacillati</taxon>
        <taxon>Actinomycetota</taxon>
        <taxon>Actinomycetes</taxon>
        <taxon>Kitasatosporales</taxon>
        <taxon>Streptomycetaceae</taxon>
        <taxon>Yinghuangia</taxon>
    </lineage>
</organism>
<comment type="caution">
    <text evidence="1">The sequence shown here is derived from an EMBL/GenBank/DDBJ whole genome shotgun (WGS) entry which is preliminary data.</text>
</comment>
<evidence type="ECO:0000313" key="2">
    <source>
        <dbReference type="Proteomes" id="UP001500466"/>
    </source>
</evidence>
<reference evidence="2" key="1">
    <citation type="journal article" date="2019" name="Int. J. Syst. Evol. Microbiol.">
        <title>The Global Catalogue of Microorganisms (GCM) 10K type strain sequencing project: providing services to taxonomists for standard genome sequencing and annotation.</title>
        <authorList>
            <consortium name="The Broad Institute Genomics Platform"/>
            <consortium name="The Broad Institute Genome Sequencing Center for Infectious Disease"/>
            <person name="Wu L."/>
            <person name="Ma J."/>
        </authorList>
    </citation>
    <scope>NUCLEOTIDE SEQUENCE [LARGE SCALE GENOMIC DNA]</scope>
    <source>
        <strain evidence="2">JCM 17986</strain>
    </source>
</reference>
<evidence type="ECO:0008006" key="3">
    <source>
        <dbReference type="Google" id="ProtNLM"/>
    </source>
</evidence>
<name>A0ABP9HTW5_9ACTN</name>
<dbReference type="Proteomes" id="UP001500466">
    <property type="component" value="Unassembled WGS sequence"/>
</dbReference>
<keyword evidence="2" id="KW-1185">Reference proteome</keyword>
<dbReference type="RefSeq" id="WP_345678154.1">
    <property type="nucleotide sequence ID" value="NZ_BAABHS010000019.1"/>
</dbReference>
<proteinExistence type="predicted"/>
<evidence type="ECO:0000313" key="1">
    <source>
        <dbReference type="EMBL" id="GAA4978132.1"/>
    </source>
</evidence>
<protein>
    <recommendedName>
        <fullName evidence="3">Secreted protein</fullName>
    </recommendedName>
</protein>
<dbReference type="EMBL" id="BAABHS010000019">
    <property type="protein sequence ID" value="GAA4978132.1"/>
    <property type="molecule type" value="Genomic_DNA"/>
</dbReference>
<accession>A0ABP9HTW5</accession>